<reference evidence="2" key="2">
    <citation type="submission" date="2015-01" db="EMBL/GenBank/DDBJ databases">
        <title>Complete genome sequence of Methylobacterium aquaticum strain 22A.</title>
        <authorList>
            <person name="Tani A."/>
            <person name="Ogura Y."/>
            <person name="Hayashi T."/>
        </authorList>
    </citation>
    <scope>NUCLEOTIDE SEQUENCE [LARGE SCALE GENOMIC DNA]</scope>
    <source>
        <strain evidence="2">MA-22A</strain>
        <plasmid evidence="2">Plasmid pMaq22A_4p DNA</plasmid>
    </source>
</reference>
<dbReference type="KEGG" id="maqu:Maq22A_4p60330"/>
<dbReference type="AlphaFoldDB" id="A0A0C6FXT2"/>
<evidence type="ECO:0000313" key="1">
    <source>
        <dbReference type="EMBL" id="BAQ50414.1"/>
    </source>
</evidence>
<proteinExistence type="predicted"/>
<dbReference type="RefSeq" id="WP_060851452.1">
    <property type="nucleotide sequence ID" value="NZ_AP014708.1"/>
</dbReference>
<evidence type="ECO:0000313" key="2">
    <source>
        <dbReference type="Proteomes" id="UP000061432"/>
    </source>
</evidence>
<geneLocation type="plasmid" evidence="2">
    <name>pMaq22A_4p DNA</name>
</geneLocation>
<dbReference type="Proteomes" id="UP000061432">
    <property type="component" value="Plasmid pMaq22A_4p"/>
</dbReference>
<dbReference type="PATRIC" id="fig|270351.10.peg.7606"/>
<gene>
    <name evidence="1" type="ORF">Maq22A_4p60330</name>
</gene>
<organism evidence="1 2">
    <name type="scientific">Methylobacterium aquaticum</name>
    <dbReference type="NCBI Taxonomy" id="270351"/>
    <lineage>
        <taxon>Bacteria</taxon>
        <taxon>Pseudomonadati</taxon>
        <taxon>Pseudomonadota</taxon>
        <taxon>Alphaproteobacteria</taxon>
        <taxon>Hyphomicrobiales</taxon>
        <taxon>Methylobacteriaceae</taxon>
        <taxon>Methylobacterium</taxon>
    </lineage>
</organism>
<reference evidence="1 2" key="1">
    <citation type="journal article" date="2015" name="Genome Announc.">
        <title>Complete Genome Sequence of Methylobacterium aquaticum Strain 22A, Isolated from Racomitrium japonicum Moss.</title>
        <authorList>
            <person name="Tani A."/>
            <person name="Ogura Y."/>
            <person name="Hayashi T."/>
            <person name="Kimbara K."/>
        </authorList>
    </citation>
    <scope>NUCLEOTIDE SEQUENCE [LARGE SCALE GENOMIC DNA]</scope>
    <source>
        <strain evidence="1 2">MA-22A</strain>
        <plasmid evidence="2">Plasmid pMaq22A_4p DNA</plasmid>
    </source>
</reference>
<sequence>MTGTTNTALPAVLGLASFNADHGEMRYRGATLAALRAAGLPEAAILAGVQARLRDLVDEAAEAARLRRITSGNGQAMEYAETQAQAVAALASPAAASAERFPMLAASIGLDVDPQTGAPAADVLGVARAVVAAYDAWVEVGGAIRRARLAGKAAIGATATVEAAAAAYTEAVAALLA</sequence>
<keyword evidence="1" id="KW-0614">Plasmid</keyword>
<accession>A0A0C6FXT2</accession>
<dbReference type="EMBL" id="AP014708">
    <property type="protein sequence ID" value="BAQ50414.1"/>
    <property type="molecule type" value="Genomic_DNA"/>
</dbReference>
<protein>
    <submittedName>
        <fullName evidence="1">Uncharacterized protein</fullName>
    </submittedName>
</protein>
<name>A0A0C6FXT2_9HYPH</name>